<protein>
    <submittedName>
        <fullName evidence="3">Trans-sialidase</fullName>
    </submittedName>
</protein>
<gene>
    <name evidence="3" type="ORF">TCDM_13057</name>
</gene>
<dbReference type="AlphaFoldDB" id="V5A3W0"/>
<dbReference type="InterPro" id="IPR036278">
    <property type="entry name" value="Sialidase_sf"/>
</dbReference>
<feature type="domain" description="Sialidase" evidence="2">
    <location>
        <begin position="97"/>
        <end position="325"/>
    </location>
</feature>
<dbReference type="InterPro" id="IPR011040">
    <property type="entry name" value="Sialidase"/>
</dbReference>
<proteinExistence type="predicted"/>
<reference evidence="3 4" key="1">
    <citation type="journal article" date="2014" name="Genome Announc.">
        <title>Trypanosoma cruzi Clone Dm28c Draft Genome Sequence.</title>
        <authorList>
            <person name="Grisard E.C."/>
            <person name="Teixeira S.M."/>
            <person name="de Almeida L.G."/>
            <person name="Stoco P.H."/>
            <person name="Gerber A.L."/>
            <person name="Talavera-Lopez C."/>
            <person name="Lima O.C."/>
            <person name="Andersson B."/>
            <person name="de Vasconcelos A.T."/>
        </authorList>
    </citation>
    <scope>NUCLEOTIDE SEQUENCE [LARGE SCALE GENOMIC DNA]</scope>
    <source>
        <strain evidence="3 4">Dm28c</strain>
    </source>
</reference>
<accession>V5A3W0</accession>
<feature type="compositionally biased region" description="Basic and acidic residues" evidence="1">
    <location>
        <begin position="25"/>
        <end position="36"/>
    </location>
</feature>
<evidence type="ECO:0000259" key="2">
    <source>
        <dbReference type="Pfam" id="PF13859"/>
    </source>
</evidence>
<dbReference type="VEuPathDB" id="TriTrypDB:TCDM_13057"/>
<dbReference type="OrthoDB" id="10441768at2759"/>
<dbReference type="Gene3D" id="2.120.10.10">
    <property type="match status" value="1"/>
</dbReference>
<name>V5A3W0_TRYCR</name>
<organism evidence="3 4">
    <name type="scientific">Trypanosoma cruzi Dm28c</name>
    <dbReference type="NCBI Taxonomy" id="1416333"/>
    <lineage>
        <taxon>Eukaryota</taxon>
        <taxon>Discoba</taxon>
        <taxon>Euglenozoa</taxon>
        <taxon>Kinetoplastea</taxon>
        <taxon>Metakinetoplastina</taxon>
        <taxon>Trypanosomatida</taxon>
        <taxon>Trypanosomatidae</taxon>
        <taxon>Trypanosoma</taxon>
        <taxon>Schizotrypanum</taxon>
    </lineage>
</organism>
<dbReference type="CDD" id="cd15482">
    <property type="entry name" value="Sialidase_non-viral"/>
    <property type="match status" value="1"/>
</dbReference>
<evidence type="ECO:0000313" key="4">
    <source>
        <dbReference type="Proteomes" id="UP000017861"/>
    </source>
</evidence>
<dbReference type="Proteomes" id="UP000017861">
    <property type="component" value="Unassembled WGS sequence"/>
</dbReference>
<evidence type="ECO:0000313" key="3">
    <source>
        <dbReference type="EMBL" id="ESS55470.1"/>
    </source>
</evidence>
<feature type="region of interest" description="Disordered" evidence="1">
    <location>
        <begin position="1"/>
        <end position="39"/>
    </location>
</feature>
<dbReference type="EMBL" id="AYLP01000819">
    <property type="protein sequence ID" value="ESS55470.1"/>
    <property type="molecule type" value="Genomic_DNA"/>
</dbReference>
<comment type="caution">
    <text evidence="3">The sequence shown here is derived from an EMBL/GenBank/DDBJ whole genome shotgun (WGS) entry which is preliminary data.</text>
</comment>
<dbReference type="SUPFAM" id="SSF50939">
    <property type="entry name" value="Sialidases"/>
    <property type="match status" value="1"/>
</dbReference>
<sequence length="332" mass="35893">MLSRVAAVKAPNKHNRRRVTGSSGRRREGGESERQRSNMSRRVFNSTMLLLLLVMMCCSTGGAVKAAEPEPGPGSLPKTYYVWRDKKDEEKVSSLRVPSLFEVNGDVFAVAEAEGKDGSEKLFTGIASELLALGDKPSEAELEATQVKTEVLVECPSDAAACVSQNAANSVSQSEKRVDVSRPTTVVNGSEIYMLVGKYSRTAVAQESVAGDWGFLLVKGEVSKEGGGDKRIKWKNNNDVSRTSFETQHKSLTGLIGSGGLGVYMVDGRLLFPVEGTMKESEPQKNSGKTVSLIIYSSDIANWKLSRGMSDGGCSVPSVVEWKDKTHDDDCV</sequence>
<evidence type="ECO:0000256" key="1">
    <source>
        <dbReference type="SAM" id="MobiDB-lite"/>
    </source>
</evidence>
<dbReference type="Pfam" id="PF13859">
    <property type="entry name" value="BNR_3"/>
    <property type="match status" value="1"/>
</dbReference>